<dbReference type="RefSeq" id="WP_317697115.1">
    <property type="nucleotide sequence ID" value="NZ_AP026801.1"/>
</dbReference>
<dbReference type="KEGG" id="xak:KIMC2_01900"/>
<protein>
    <recommendedName>
        <fullName evidence="3">Secreted protein</fullName>
    </recommendedName>
</protein>
<name>A0AAU9DLD9_9LACO</name>
<proteinExistence type="predicted"/>
<sequence>MFRNFMFCLSSIGVFGTTQLHTQIESPQTTPFGASQIVVSEKEPQWQWSCITKGCEYVSNIHDSYTSACRYAVAHSQNYRHAIKVVKLP</sequence>
<organism evidence="1 2">
    <name type="scientific">Xylocopilactobacillus apis</name>
    <dbReference type="NCBI Taxonomy" id="2932183"/>
    <lineage>
        <taxon>Bacteria</taxon>
        <taxon>Bacillati</taxon>
        <taxon>Bacillota</taxon>
        <taxon>Bacilli</taxon>
        <taxon>Lactobacillales</taxon>
        <taxon>Lactobacillaceae</taxon>
        <taxon>Xylocopilactobacillus</taxon>
    </lineage>
</organism>
<keyword evidence="2" id="KW-1185">Reference proteome</keyword>
<dbReference type="EMBL" id="AP026801">
    <property type="protein sequence ID" value="BDR55628.1"/>
    <property type="molecule type" value="Genomic_DNA"/>
</dbReference>
<dbReference type="AlphaFoldDB" id="A0AAU9DLD9"/>
<reference evidence="1 2" key="1">
    <citation type="journal article" date="2023" name="Microbiol. Spectr.">
        <title>Symbiosis of Carpenter Bees with Uncharacterized Lactic Acid Bacteria Showing NAD Auxotrophy.</title>
        <authorList>
            <person name="Kawasaki S."/>
            <person name="Ozawa K."/>
            <person name="Mori T."/>
            <person name="Yamamoto A."/>
            <person name="Ito M."/>
            <person name="Ohkuma M."/>
            <person name="Sakamoto M."/>
            <person name="Matsutani M."/>
        </authorList>
    </citation>
    <scope>NUCLEOTIDE SEQUENCE [LARGE SCALE GENOMIC DNA]</scope>
    <source>
        <strain evidence="1 2">KimC2</strain>
    </source>
</reference>
<accession>A0AAU9DLD9</accession>
<dbReference type="Proteomes" id="UP001321804">
    <property type="component" value="Chromosome"/>
</dbReference>
<evidence type="ECO:0008006" key="3">
    <source>
        <dbReference type="Google" id="ProtNLM"/>
    </source>
</evidence>
<gene>
    <name evidence="1" type="ORF">KIMC2_01900</name>
</gene>
<evidence type="ECO:0000313" key="1">
    <source>
        <dbReference type="EMBL" id="BDR55628.1"/>
    </source>
</evidence>
<evidence type="ECO:0000313" key="2">
    <source>
        <dbReference type="Proteomes" id="UP001321804"/>
    </source>
</evidence>